<accession>A0A242L0N9</accession>
<evidence type="ECO:0000313" key="1">
    <source>
        <dbReference type="EMBL" id="OTP27766.1"/>
    </source>
</evidence>
<proteinExistence type="predicted"/>
<dbReference type="Proteomes" id="UP000195024">
    <property type="component" value="Unassembled WGS sequence"/>
</dbReference>
<name>A0A242L0N9_ENTMU</name>
<comment type="caution">
    <text evidence="1">The sequence shown here is derived from an EMBL/GenBank/DDBJ whole genome shotgun (WGS) entry which is preliminary data.</text>
</comment>
<dbReference type="AlphaFoldDB" id="A0A242L0N9"/>
<organism evidence="1 2">
    <name type="scientific">Enterococcus mundtii</name>
    <dbReference type="NCBI Taxonomy" id="53346"/>
    <lineage>
        <taxon>Bacteria</taxon>
        <taxon>Bacillati</taxon>
        <taxon>Bacillota</taxon>
        <taxon>Bacilli</taxon>
        <taxon>Lactobacillales</taxon>
        <taxon>Enterococcaceae</taxon>
        <taxon>Enterococcus</taxon>
    </lineage>
</organism>
<dbReference type="EMBL" id="NGMS01000001">
    <property type="protein sequence ID" value="OTP27766.1"/>
    <property type="molecule type" value="Genomic_DNA"/>
</dbReference>
<sequence length="74" mass="8711">MRGGNILNKLFTFEKKAKEQEYKRIVNNGWDVVFALDDRMIISETENEVMRVVVAGEPWKATERNERNEHTTNI</sequence>
<reference evidence="1 2" key="1">
    <citation type="submission" date="2017-05" db="EMBL/GenBank/DDBJ databases">
        <title>The Genome Sequence of Enterococcus mundtii 6B1_DIV0119.</title>
        <authorList>
            <consortium name="The Broad Institute Genomics Platform"/>
            <consortium name="The Broad Institute Genomic Center for Infectious Diseases"/>
            <person name="Earl A."/>
            <person name="Manson A."/>
            <person name="Schwartman J."/>
            <person name="Gilmore M."/>
            <person name="Abouelleil A."/>
            <person name="Cao P."/>
            <person name="Chapman S."/>
            <person name="Cusick C."/>
            <person name="Shea T."/>
            <person name="Young S."/>
            <person name="Neafsey D."/>
            <person name="Nusbaum C."/>
            <person name="Birren B."/>
        </authorList>
    </citation>
    <scope>NUCLEOTIDE SEQUENCE [LARGE SCALE GENOMIC DNA]</scope>
    <source>
        <strain evidence="1 2">6B1_DIV0119</strain>
    </source>
</reference>
<protein>
    <submittedName>
        <fullName evidence="1">Uncharacterized protein</fullName>
    </submittedName>
</protein>
<gene>
    <name evidence="1" type="ORF">A5802_001502</name>
</gene>
<evidence type="ECO:0000313" key="2">
    <source>
        <dbReference type="Proteomes" id="UP000195024"/>
    </source>
</evidence>